<dbReference type="EMBL" id="JAWPEI010000010">
    <property type="protein sequence ID" value="KAK4713181.1"/>
    <property type="molecule type" value="Genomic_DNA"/>
</dbReference>
<dbReference type="InterPro" id="IPR026960">
    <property type="entry name" value="RVT-Znf"/>
</dbReference>
<gene>
    <name evidence="2" type="ORF">R3W88_019088</name>
</gene>
<comment type="caution">
    <text evidence="2">The sequence shown here is derived from an EMBL/GenBank/DDBJ whole genome shotgun (WGS) entry which is preliminary data.</text>
</comment>
<evidence type="ECO:0000313" key="2">
    <source>
        <dbReference type="EMBL" id="KAK4713181.1"/>
    </source>
</evidence>
<organism evidence="2 3">
    <name type="scientific">Solanum pinnatisectum</name>
    <name type="common">tansyleaf nightshade</name>
    <dbReference type="NCBI Taxonomy" id="50273"/>
    <lineage>
        <taxon>Eukaryota</taxon>
        <taxon>Viridiplantae</taxon>
        <taxon>Streptophyta</taxon>
        <taxon>Embryophyta</taxon>
        <taxon>Tracheophyta</taxon>
        <taxon>Spermatophyta</taxon>
        <taxon>Magnoliopsida</taxon>
        <taxon>eudicotyledons</taxon>
        <taxon>Gunneridae</taxon>
        <taxon>Pentapetalae</taxon>
        <taxon>asterids</taxon>
        <taxon>lamiids</taxon>
        <taxon>Solanales</taxon>
        <taxon>Solanaceae</taxon>
        <taxon>Solanoideae</taxon>
        <taxon>Solaneae</taxon>
        <taxon>Solanum</taxon>
    </lineage>
</organism>
<evidence type="ECO:0000259" key="1">
    <source>
        <dbReference type="Pfam" id="PF13966"/>
    </source>
</evidence>
<dbReference type="PANTHER" id="PTHR33116:SF84">
    <property type="entry name" value="RNA-DIRECTED DNA POLYMERASE"/>
    <property type="match status" value="1"/>
</dbReference>
<protein>
    <recommendedName>
        <fullName evidence="1">Reverse transcriptase zinc-binding domain-containing protein</fullName>
    </recommendedName>
</protein>
<feature type="domain" description="Reverse transcriptase zinc-binding" evidence="1">
    <location>
        <begin position="18"/>
        <end position="102"/>
    </location>
</feature>
<evidence type="ECO:0000313" key="3">
    <source>
        <dbReference type="Proteomes" id="UP001311915"/>
    </source>
</evidence>
<dbReference type="Pfam" id="PF13966">
    <property type="entry name" value="zf-RVT"/>
    <property type="match status" value="1"/>
</dbReference>
<dbReference type="PANTHER" id="PTHR33116">
    <property type="entry name" value="REVERSE TRANSCRIPTASE ZINC-BINDING DOMAIN-CONTAINING PROTEIN-RELATED-RELATED"/>
    <property type="match status" value="1"/>
</dbReference>
<dbReference type="Proteomes" id="UP001311915">
    <property type="component" value="Unassembled WGS sequence"/>
</dbReference>
<sequence length="156" mass="18468">MQYWYTRGQFNLTAIGEYSITSGYLALLGNREKLLTSELIWNSVSLPRQRFIMWLAIQKRLLTKERLKHMNIQVATTECCLCQEAVLKTNKHLFVECEYITRVRTSLLIWTNTPMPATDVSLTLEMIRKKHWKEFKKDVIAVLWGAMVYHIWKARN</sequence>
<name>A0AAV9KIX1_9SOLN</name>
<dbReference type="AlphaFoldDB" id="A0AAV9KIX1"/>
<accession>A0AAV9KIX1</accession>
<keyword evidence="3" id="KW-1185">Reference proteome</keyword>
<reference evidence="2 3" key="1">
    <citation type="submission" date="2023-10" db="EMBL/GenBank/DDBJ databases">
        <title>Genome-Wide Identification Analysis in wild type Solanum Pinnatisectum Reveals Some Genes Defensing Phytophthora Infestans.</title>
        <authorList>
            <person name="Sun C."/>
        </authorList>
    </citation>
    <scope>NUCLEOTIDE SEQUENCE [LARGE SCALE GENOMIC DNA]</scope>
    <source>
        <strain evidence="2">LQN</strain>
        <tissue evidence="2">Leaf</tissue>
    </source>
</reference>
<proteinExistence type="predicted"/>